<dbReference type="OrthoDB" id="2019572at2759"/>
<gene>
    <name evidence="10" type="ORF">yc1106_02793</name>
</gene>
<dbReference type="InterPro" id="IPR051836">
    <property type="entry name" value="Kremen_rcpt"/>
</dbReference>
<evidence type="ECO:0000256" key="4">
    <source>
        <dbReference type="ARBA" id="ARBA00022989"/>
    </source>
</evidence>
<evidence type="ECO:0000259" key="9">
    <source>
        <dbReference type="PROSITE" id="PS51782"/>
    </source>
</evidence>
<keyword evidence="2" id="KW-0812">Transmembrane</keyword>
<evidence type="ECO:0000259" key="8">
    <source>
        <dbReference type="PROSITE" id="PS51212"/>
    </source>
</evidence>
<evidence type="ECO:0000256" key="5">
    <source>
        <dbReference type="ARBA" id="ARBA00023136"/>
    </source>
</evidence>
<dbReference type="AlphaFoldDB" id="A0A9Q9DRA2"/>
<keyword evidence="3 7" id="KW-0732">Signal</keyword>
<dbReference type="InterPro" id="IPR002889">
    <property type="entry name" value="WSC_carb-bd"/>
</dbReference>
<evidence type="ECO:0000256" key="2">
    <source>
        <dbReference type="ARBA" id="ARBA00022692"/>
    </source>
</evidence>
<name>A0A9Q9DRA2_CURCL</name>
<keyword evidence="11" id="KW-1185">Reference proteome</keyword>
<keyword evidence="6" id="KW-0325">Glycoprotein</keyword>
<accession>A0A9Q9DRA2</accession>
<feature type="signal peptide" evidence="7">
    <location>
        <begin position="1"/>
        <end position="20"/>
    </location>
</feature>
<feature type="domain" description="WSC" evidence="8">
    <location>
        <begin position="117"/>
        <end position="211"/>
    </location>
</feature>
<organism evidence="10 11">
    <name type="scientific">Curvularia clavata</name>
    <dbReference type="NCBI Taxonomy" id="95742"/>
    <lineage>
        <taxon>Eukaryota</taxon>
        <taxon>Fungi</taxon>
        <taxon>Dikarya</taxon>
        <taxon>Ascomycota</taxon>
        <taxon>Pezizomycotina</taxon>
        <taxon>Dothideomycetes</taxon>
        <taxon>Pleosporomycetidae</taxon>
        <taxon>Pleosporales</taxon>
        <taxon>Pleosporineae</taxon>
        <taxon>Pleosporaceae</taxon>
        <taxon>Curvularia</taxon>
    </lineage>
</organism>
<evidence type="ECO:0000313" key="10">
    <source>
        <dbReference type="EMBL" id="USP75519.1"/>
    </source>
</evidence>
<dbReference type="Pfam" id="PF01822">
    <property type="entry name" value="WSC"/>
    <property type="match status" value="1"/>
</dbReference>
<dbReference type="PROSITE" id="PS51212">
    <property type="entry name" value="WSC"/>
    <property type="match status" value="1"/>
</dbReference>
<protein>
    <recommendedName>
        <fullName evidence="12">WSC domain-containing protein</fullName>
    </recommendedName>
</protein>
<sequence length="257" mass="27516">MKSSFFLSVFLLAHRAICTGSPLYQYDPDTVKDCIEWYNNDEGDTCDHVRKYFGITPAEFAAWNPSLSTNCEPWYEWTSYCIVTETKLNATIPTTTSSSKISSSTTSVATLAPSPTAWTALGCYVEDPAMPILEQNMNPNGDSSLSIPKCKNSCYRRSFGFAGVQKGNQCWCGSYVGGSWASNQTYCNSTCTGDKNSFCGGNGYLNVFKALQNLATTSASATAASTTTSARPTASTAGASKLGAVARNAGFGGLWTM</sequence>
<dbReference type="VEuPathDB" id="FungiDB:yc1106_02793"/>
<dbReference type="Proteomes" id="UP001056012">
    <property type="component" value="Chromosome 2"/>
</dbReference>
<dbReference type="PANTHER" id="PTHR24269:SF16">
    <property type="entry name" value="PROTEIN SLG1"/>
    <property type="match status" value="1"/>
</dbReference>
<proteinExistence type="predicted"/>
<dbReference type="InterPro" id="IPR036779">
    <property type="entry name" value="LysM_dom_sf"/>
</dbReference>
<comment type="subcellular location">
    <subcellularLocation>
        <location evidence="1">Membrane</location>
        <topology evidence="1">Single-pass membrane protein</topology>
    </subcellularLocation>
</comment>
<evidence type="ECO:0000256" key="7">
    <source>
        <dbReference type="SAM" id="SignalP"/>
    </source>
</evidence>
<feature type="chain" id="PRO_5040280781" description="WSC domain-containing protein" evidence="7">
    <location>
        <begin position="21"/>
        <end position="257"/>
    </location>
</feature>
<feature type="domain" description="LysM" evidence="9">
    <location>
        <begin position="36"/>
        <end position="82"/>
    </location>
</feature>
<dbReference type="SMART" id="SM00321">
    <property type="entry name" value="WSC"/>
    <property type="match status" value="1"/>
</dbReference>
<dbReference type="InterPro" id="IPR018392">
    <property type="entry name" value="LysM"/>
</dbReference>
<dbReference type="EMBL" id="CP089275">
    <property type="protein sequence ID" value="USP75519.1"/>
    <property type="molecule type" value="Genomic_DNA"/>
</dbReference>
<evidence type="ECO:0000313" key="11">
    <source>
        <dbReference type="Proteomes" id="UP001056012"/>
    </source>
</evidence>
<evidence type="ECO:0000256" key="1">
    <source>
        <dbReference type="ARBA" id="ARBA00004167"/>
    </source>
</evidence>
<evidence type="ECO:0000256" key="3">
    <source>
        <dbReference type="ARBA" id="ARBA00022729"/>
    </source>
</evidence>
<dbReference type="CDD" id="cd00118">
    <property type="entry name" value="LysM"/>
    <property type="match status" value="1"/>
</dbReference>
<dbReference type="PROSITE" id="PS51782">
    <property type="entry name" value="LYSM"/>
    <property type="match status" value="1"/>
</dbReference>
<keyword evidence="4" id="KW-1133">Transmembrane helix</keyword>
<dbReference type="PANTHER" id="PTHR24269">
    <property type="entry name" value="KREMEN PROTEIN"/>
    <property type="match status" value="1"/>
</dbReference>
<keyword evidence="5" id="KW-0472">Membrane</keyword>
<evidence type="ECO:0008006" key="12">
    <source>
        <dbReference type="Google" id="ProtNLM"/>
    </source>
</evidence>
<reference evidence="10" key="1">
    <citation type="submission" date="2021-12" db="EMBL/GenBank/DDBJ databases">
        <title>Curvularia clavata genome.</title>
        <authorList>
            <person name="Cao Y."/>
        </authorList>
    </citation>
    <scope>NUCLEOTIDE SEQUENCE</scope>
    <source>
        <strain evidence="10">Yc1106</strain>
    </source>
</reference>
<evidence type="ECO:0000256" key="6">
    <source>
        <dbReference type="ARBA" id="ARBA00023180"/>
    </source>
</evidence>
<dbReference type="Gene3D" id="3.10.350.10">
    <property type="entry name" value="LysM domain"/>
    <property type="match status" value="1"/>
</dbReference>
<dbReference type="GO" id="GO:0005886">
    <property type="term" value="C:plasma membrane"/>
    <property type="evidence" value="ECO:0007669"/>
    <property type="project" value="TreeGrafter"/>
</dbReference>